<feature type="binding site" evidence="4">
    <location>
        <position position="31"/>
    </location>
    <ligand>
        <name>Mg(2+)</name>
        <dbReference type="ChEBI" id="CHEBI:18420"/>
    </ligand>
</feature>
<keyword evidence="1 3" id="KW-0547">Nucleotide-binding</keyword>
<dbReference type="SMART" id="SM00178">
    <property type="entry name" value="SAR"/>
    <property type="match status" value="1"/>
</dbReference>
<evidence type="ECO:0000256" key="2">
    <source>
        <dbReference type="ARBA" id="ARBA00023134"/>
    </source>
</evidence>
<dbReference type="Proteomes" id="UP001149090">
    <property type="component" value="Unassembled WGS sequence"/>
</dbReference>
<feature type="binding site" evidence="4">
    <location>
        <position position="52"/>
    </location>
    <ligand>
        <name>Mg(2+)</name>
        <dbReference type="ChEBI" id="CHEBI:18420"/>
    </ligand>
</feature>
<dbReference type="NCBIfam" id="TIGR00231">
    <property type="entry name" value="small_GTP"/>
    <property type="match status" value="1"/>
</dbReference>
<dbReference type="PANTHER" id="PTHR45909">
    <property type="entry name" value="ADP-RIBOSYLATION FACTOR-RELATED PROTEIN 1"/>
    <property type="match status" value="1"/>
</dbReference>
<feature type="compositionally biased region" description="Acidic residues" evidence="6">
    <location>
        <begin position="206"/>
        <end position="215"/>
    </location>
</feature>
<dbReference type="InterPro" id="IPR024156">
    <property type="entry name" value="Small_GTPase_ARF"/>
</dbReference>
<feature type="binding site" evidence="3">
    <location>
        <begin position="130"/>
        <end position="133"/>
    </location>
    <ligand>
        <name>GTP</name>
        <dbReference type="ChEBI" id="CHEBI:37565"/>
    </ligand>
</feature>
<keyword evidence="4" id="KW-0479">Metal-binding</keyword>
<evidence type="ECO:0000313" key="7">
    <source>
        <dbReference type="EMBL" id="KAJ5080352.1"/>
    </source>
</evidence>
<dbReference type="GO" id="GO:0046872">
    <property type="term" value="F:metal ion binding"/>
    <property type="evidence" value="ECO:0007669"/>
    <property type="project" value="UniProtKB-KW"/>
</dbReference>
<feature type="region of interest" description="Disordered" evidence="6">
    <location>
        <begin position="206"/>
        <end position="259"/>
    </location>
</feature>
<accession>A0A9Q0RHL0</accession>
<dbReference type="SUPFAM" id="SSF52540">
    <property type="entry name" value="P-loop containing nucleoside triphosphate hydrolases"/>
    <property type="match status" value="1"/>
</dbReference>
<comment type="similarity">
    <text evidence="5">Belongs to the small GTPase superfamily. Arf family.</text>
</comment>
<evidence type="ECO:0000256" key="3">
    <source>
        <dbReference type="PIRSR" id="PIRSR606689-1"/>
    </source>
</evidence>
<proteinExistence type="inferred from homology"/>
<dbReference type="GO" id="GO:0003924">
    <property type="term" value="F:GTPase activity"/>
    <property type="evidence" value="ECO:0007669"/>
    <property type="project" value="InterPro"/>
</dbReference>
<feature type="compositionally biased region" description="Basic and acidic residues" evidence="6">
    <location>
        <begin position="227"/>
        <end position="242"/>
    </location>
</feature>
<keyword evidence="4" id="KW-0460">Magnesium</keyword>
<dbReference type="InterPro" id="IPR006689">
    <property type="entry name" value="Small_GTPase_ARF/SAR"/>
</dbReference>
<dbReference type="PANTHER" id="PTHR45909:SF1">
    <property type="entry name" value="ADP-RIBOSYLATION FACTOR-RELATED PROTEIN 1"/>
    <property type="match status" value="1"/>
</dbReference>
<evidence type="ECO:0000256" key="4">
    <source>
        <dbReference type="PIRSR" id="PIRSR606689-2"/>
    </source>
</evidence>
<dbReference type="InterPro" id="IPR005225">
    <property type="entry name" value="Small_GTP-bd"/>
</dbReference>
<reference evidence="7" key="1">
    <citation type="submission" date="2022-10" db="EMBL/GenBank/DDBJ databases">
        <title>Novel sulphate-reducing endosymbionts in the free-living metamonad Anaeramoeba.</title>
        <authorList>
            <person name="Jerlstrom-Hultqvist J."/>
            <person name="Cepicka I."/>
            <person name="Gallot-Lavallee L."/>
            <person name="Salas-Leiva D."/>
            <person name="Curtis B.A."/>
            <person name="Zahonova K."/>
            <person name="Pipaliya S."/>
            <person name="Dacks J."/>
            <person name="Roger A.J."/>
        </authorList>
    </citation>
    <scope>NUCLEOTIDE SEQUENCE</scope>
    <source>
        <strain evidence="7">BMAN</strain>
    </source>
</reference>
<comment type="caution">
    <text evidence="7">The sequence shown here is derived from an EMBL/GenBank/DDBJ whole genome shotgun (WGS) entry which is preliminary data.</text>
</comment>
<dbReference type="GO" id="GO:0034067">
    <property type="term" value="P:protein localization to Golgi apparatus"/>
    <property type="evidence" value="ECO:0007669"/>
    <property type="project" value="TreeGrafter"/>
</dbReference>
<gene>
    <name evidence="7" type="ORF">M0811_03837</name>
</gene>
<feature type="binding site" evidence="3">
    <location>
        <position position="74"/>
    </location>
    <ligand>
        <name>GTP</name>
        <dbReference type="ChEBI" id="CHEBI:37565"/>
    </ligand>
</feature>
<dbReference type="GO" id="GO:0005794">
    <property type="term" value="C:Golgi apparatus"/>
    <property type="evidence" value="ECO:0007669"/>
    <property type="project" value="TreeGrafter"/>
</dbReference>
<dbReference type="PROSITE" id="PS51417">
    <property type="entry name" value="ARF"/>
    <property type="match status" value="1"/>
</dbReference>
<evidence type="ECO:0000313" key="8">
    <source>
        <dbReference type="Proteomes" id="UP001149090"/>
    </source>
</evidence>
<evidence type="ECO:0000256" key="5">
    <source>
        <dbReference type="RuleBase" id="RU003925"/>
    </source>
</evidence>
<dbReference type="PRINTS" id="PR00328">
    <property type="entry name" value="SAR1GTPBP"/>
</dbReference>
<sequence>MFSLFRYAYRKCIDNPKRSVLILGLQNAGKTSLLNDIRLLAGQEASGPVVPTVGQNYCKFSKGGYEFTINDLGGQPNFRDSWKFYFNVADVVVYVIDSNDKQKFEESFREFKKLIHHKLLRFCPIFICANKQDEPNSLSADKIDSLLSFSKECGTKRTFAIIETIAAGEKKHKGASDIISLCIDKFKNDKFLAQRIELRESGLLEEDQISSDSEDNELKNLPLPNIEDLKDLENQDPLKVELDENQNENQNENQDEKEL</sequence>
<dbReference type="OrthoDB" id="2011769at2759"/>
<keyword evidence="2 3" id="KW-0342">GTP-binding</keyword>
<dbReference type="Pfam" id="PF00025">
    <property type="entry name" value="Arf"/>
    <property type="match status" value="1"/>
</dbReference>
<dbReference type="EMBL" id="JAPDFW010000011">
    <property type="protein sequence ID" value="KAJ5080352.1"/>
    <property type="molecule type" value="Genomic_DNA"/>
</dbReference>
<keyword evidence="8" id="KW-1185">Reference proteome</keyword>
<dbReference type="Gene3D" id="3.40.50.300">
    <property type="entry name" value="P-loop containing nucleotide triphosphate hydrolases"/>
    <property type="match status" value="1"/>
</dbReference>
<evidence type="ECO:0000256" key="6">
    <source>
        <dbReference type="SAM" id="MobiDB-lite"/>
    </source>
</evidence>
<dbReference type="GO" id="GO:0005525">
    <property type="term" value="F:GTP binding"/>
    <property type="evidence" value="ECO:0007669"/>
    <property type="project" value="UniProtKB-KW"/>
</dbReference>
<feature type="binding site" evidence="3">
    <location>
        <begin position="24"/>
        <end position="31"/>
    </location>
    <ligand>
        <name>GTP</name>
        <dbReference type="ChEBI" id="CHEBI:37565"/>
    </ligand>
</feature>
<evidence type="ECO:0000256" key="1">
    <source>
        <dbReference type="ARBA" id="ARBA00022741"/>
    </source>
</evidence>
<protein>
    <submittedName>
        <fullName evidence="7">Adp-ribosylation factor-related protein</fullName>
    </submittedName>
</protein>
<name>A0A9Q0RHL0_ANAIG</name>
<dbReference type="AlphaFoldDB" id="A0A9Q0RHL0"/>
<dbReference type="GO" id="GO:0006886">
    <property type="term" value="P:intracellular protein transport"/>
    <property type="evidence" value="ECO:0007669"/>
    <property type="project" value="TreeGrafter"/>
</dbReference>
<organism evidence="7 8">
    <name type="scientific">Anaeramoeba ignava</name>
    <name type="common">Anaerobic marine amoeba</name>
    <dbReference type="NCBI Taxonomy" id="1746090"/>
    <lineage>
        <taxon>Eukaryota</taxon>
        <taxon>Metamonada</taxon>
        <taxon>Anaeramoebidae</taxon>
        <taxon>Anaeramoeba</taxon>
    </lineage>
</organism>
<dbReference type="SMART" id="SM00177">
    <property type="entry name" value="ARF"/>
    <property type="match status" value="1"/>
</dbReference>
<dbReference type="InterPro" id="IPR027417">
    <property type="entry name" value="P-loop_NTPase"/>
</dbReference>
<dbReference type="GO" id="GO:0043001">
    <property type="term" value="P:Golgi to plasma membrane protein transport"/>
    <property type="evidence" value="ECO:0007669"/>
    <property type="project" value="TreeGrafter"/>
</dbReference>